<reference evidence="2" key="1">
    <citation type="journal article" date="2020" name="Cell">
        <title>Large-Scale Comparative Analyses of Tick Genomes Elucidate Their Genetic Diversity and Vector Capacities.</title>
        <authorList>
            <consortium name="Tick Genome and Microbiome Consortium (TIGMIC)"/>
            <person name="Jia N."/>
            <person name="Wang J."/>
            <person name="Shi W."/>
            <person name="Du L."/>
            <person name="Sun Y."/>
            <person name="Zhan W."/>
            <person name="Jiang J.F."/>
            <person name="Wang Q."/>
            <person name="Zhang B."/>
            <person name="Ji P."/>
            <person name="Bell-Sakyi L."/>
            <person name="Cui X.M."/>
            <person name="Yuan T.T."/>
            <person name="Jiang B.G."/>
            <person name="Yang W.F."/>
            <person name="Lam T.T."/>
            <person name="Chang Q.C."/>
            <person name="Ding S.J."/>
            <person name="Wang X.J."/>
            <person name="Zhu J.G."/>
            <person name="Ruan X.D."/>
            <person name="Zhao L."/>
            <person name="Wei J.T."/>
            <person name="Ye R.Z."/>
            <person name="Que T.C."/>
            <person name="Du C.H."/>
            <person name="Zhou Y.H."/>
            <person name="Cheng J.X."/>
            <person name="Dai P.F."/>
            <person name="Guo W.B."/>
            <person name="Han X.H."/>
            <person name="Huang E.J."/>
            <person name="Li L.F."/>
            <person name="Wei W."/>
            <person name="Gao Y.C."/>
            <person name="Liu J.Z."/>
            <person name="Shao H.Z."/>
            <person name="Wang X."/>
            <person name="Wang C.C."/>
            <person name="Yang T.C."/>
            <person name="Huo Q.B."/>
            <person name="Li W."/>
            <person name="Chen H.Y."/>
            <person name="Chen S.E."/>
            <person name="Zhou L.G."/>
            <person name="Ni X.B."/>
            <person name="Tian J.H."/>
            <person name="Sheng Y."/>
            <person name="Liu T."/>
            <person name="Pan Y.S."/>
            <person name="Xia L.Y."/>
            <person name="Li J."/>
            <person name="Zhao F."/>
            <person name="Cao W.C."/>
        </authorList>
    </citation>
    <scope>NUCLEOTIDE SEQUENCE</scope>
    <source>
        <strain evidence="2">Rsan-2018</strain>
    </source>
</reference>
<gene>
    <name evidence="2" type="ORF">HPB52_005779</name>
</gene>
<feature type="region of interest" description="Disordered" evidence="1">
    <location>
        <begin position="1"/>
        <end position="27"/>
    </location>
</feature>
<evidence type="ECO:0000313" key="2">
    <source>
        <dbReference type="EMBL" id="KAH7956043.1"/>
    </source>
</evidence>
<dbReference type="EMBL" id="JABSTV010001250">
    <property type="protein sequence ID" value="KAH7956043.1"/>
    <property type="molecule type" value="Genomic_DNA"/>
</dbReference>
<dbReference type="Proteomes" id="UP000821837">
    <property type="component" value="Unassembled WGS sequence"/>
</dbReference>
<reference evidence="2" key="2">
    <citation type="submission" date="2021-09" db="EMBL/GenBank/DDBJ databases">
        <authorList>
            <person name="Jia N."/>
            <person name="Wang J."/>
            <person name="Shi W."/>
            <person name="Du L."/>
            <person name="Sun Y."/>
            <person name="Zhan W."/>
            <person name="Jiang J."/>
            <person name="Wang Q."/>
            <person name="Zhang B."/>
            <person name="Ji P."/>
            <person name="Sakyi L.B."/>
            <person name="Cui X."/>
            <person name="Yuan T."/>
            <person name="Jiang B."/>
            <person name="Yang W."/>
            <person name="Lam T.T.-Y."/>
            <person name="Chang Q."/>
            <person name="Ding S."/>
            <person name="Wang X."/>
            <person name="Zhu J."/>
            <person name="Ruan X."/>
            <person name="Zhao L."/>
            <person name="Wei J."/>
            <person name="Que T."/>
            <person name="Du C."/>
            <person name="Cheng J."/>
            <person name="Dai P."/>
            <person name="Han X."/>
            <person name="Huang E."/>
            <person name="Gao Y."/>
            <person name="Liu J."/>
            <person name="Shao H."/>
            <person name="Ye R."/>
            <person name="Li L."/>
            <person name="Wei W."/>
            <person name="Wang X."/>
            <person name="Wang C."/>
            <person name="Huo Q."/>
            <person name="Li W."/>
            <person name="Guo W."/>
            <person name="Chen H."/>
            <person name="Chen S."/>
            <person name="Zhou L."/>
            <person name="Zhou L."/>
            <person name="Ni X."/>
            <person name="Tian J."/>
            <person name="Zhou Y."/>
            <person name="Sheng Y."/>
            <person name="Liu T."/>
            <person name="Pan Y."/>
            <person name="Xia L."/>
            <person name="Li J."/>
            <person name="Zhao F."/>
            <person name="Cao W."/>
        </authorList>
    </citation>
    <scope>NUCLEOTIDE SEQUENCE</scope>
    <source>
        <strain evidence="2">Rsan-2018</strain>
        <tissue evidence="2">Larvae</tissue>
    </source>
</reference>
<name>A0A9D4PX70_RHISA</name>
<comment type="caution">
    <text evidence="2">The sequence shown here is derived from an EMBL/GenBank/DDBJ whole genome shotgun (WGS) entry which is preliminary data.</text>
</comment>
<accession>A0A9D4PX70</accession>
<evidence type="ECO:0000256" key="1">
    <source>
        <dbReference type="SAM" id="MobiDB-lite"/>
    </source>
</evidence>
<feature type="compositionally biased region" description="Polar residues" evidence="1">
    <location>
        <begin position="8"/>
        <end position="19"/>
    </location>
</feature>
<sequence length="159" mass="16773">MAGPQQGPYRNSGQCSGGSMPSADAMHAGAGTRAGWECAFPSTGTSDGTKAWRLLRCQLTVPRAFNHVLSLAVHLSIGAAELAEQLADQFCRQRHSPAACGTITCCLLPSSRMGPGSRMGGLCLLYHQMVPDPPVPVAPPPPHHRPPEVHLCLEGATKR</sequence>
<evidence type="ECO:0000313" key="3">
    <source>
        <dbReference type="Proteomes" id="UP000821837"/>
    </source>
</evidence>
<keyword evidence="3" id="KW-1185">Reference proteome</keyword>
<dbReference type="AlphaFoldDB" id="A0A9D4PX70"/>
<proteinExistence type="predicted"/>
<protein>
    <submittedName>
        <fullName evidence="2">Uncharacterized protein</fullName>
    </submittedName>
</protein>
<organism evidence="2 3">
    <name type="scientific">Rhipicephalus sanguineus</name>
    <name type="common">Brown dog tick</name>
    <name type="synonym">Ixodes sanguineus</name>
    <dbReference type="NCBI Taxonomy" id="34632"/>
    <lineage>
        <taxon>Eukaryota</taxon>
        <taxon>Metazoa</taxon>
        <taxon>Ecdysozoa</taxon>
        <taxon>Arthropoda</taxon>
        <taxon>Chelicerata</taxon>
        <taxon>Arachnida</taxon>
        <taxon>Acari</taxon>
        <taxon>Parasitiformes</taxon>
        <taxon>Ixodida</taxon>
        <taxon>Ixodoidea</taxon>
        <taxon>Ixodidae</taxon>
        <taxon>Rhipicephalinae</taxon>
        <taxon>Rhipicephalus</taxon>
        <taxon>Rhipicephalus</taxon>
    </lineage>
</organism>